<dbReference type="GO" id="GO:0003677">
    <property type="term" value="F:DNA binding"/>
    <property type="evidence" value="ECO:0007669"/>
    <property type="project" value="InterPro"/>
</dbReference>
<evidence type="ECO:0000256" key="3">
    <source>
        <dbReference type="ARBA" id="ARBA00023082"/>
    </source>
</evidence>
<dbReference type="STRING" id="1082931.KKY_2053"/>
<dbReference type="EMBL" id="CP003075">
    <property type="protein sequence ID" value="AEQ52063.1"/>
    <property type="molecule type" value="Genomic_DNA"/>
</dbReference>
<evidence type="ECO:0000313" key="8">
    <source>
        <dbReference type="Proteomes" id="UP000008850"/>
    </source>
</evidence>
<dbReference type="GO" id="GO:0016987">
    <property type="term" value="F:sigma factor activity"/>
    <property type="evidence" value="ECO:0007669"/>
    <property type="project" value="UniProtKB-KW"/>
</dbReference>
<dbReference type="PATRIC" id="fig|1082931.4.peg.2023"/>
<dbReference type="HOGENOM" id="CLU_047691_1_4_5"/>
<keyword evidence="3" id="KW-0731">Sigma factor</keyword>
<dbReference type="InterPro" id="IPR014284">
    <property type="entry name" value="RNA_pol_sigma-70_dom"/>
</dbReference>
<organism evidence="7 8">
    <name type="scientific">Pelagibacterium halotolerans (strain DSM 22347 / JCM 15775 / CGMCC 1.7692 / B2)</name>
    <dbReference type="NCBI Taxonomy" id="1082931"/>
    <lineage>
        <taxon>Bacteria</taxon>
        <taxon>Pseudomonadati</taxon>
        <taxon>Pseudomonadota</taxon>
        <taxon>Alphaproteobacteria</taxon>
        <taxon>Hyphomicrobiales</taxon>
        <taxon>Devosiaceae</taxon>
        <taxon>Pelagibacterium</taxon>
    </lineage>
</organism>
<dbReference type="NCBIfam" id="NF009199">
    <property type="entry name" value="PRK12547.1"/>
    <property type="match status" value="1"/>
</dbReference>
<evidence type="ECO:0000259" key="5">
    <source>
        <dbReference type="Pfam" id="PF04542"/>
    </source>
</evidence>
<evidence type="ECO:0000313" key="7">
    <source>
        <dbReference type="EMBL" id="AEQ52063.1"/>
    </source>
</evidence>
<dbReference type="InterPro" id="IPR036388">
    <property type="entry name" value="WH-like_DNA-bd_sf"/>
</dbReference>
<dbReference type="InterPro" id="IPR039425">
    <property type="entry name" value="RNA_pol_sigma-70-like"/>
</dbReference>
<keyword evidence="4" id="KW-0804">Transcription</keyword>
<dbReference type="InterPro" id="IPR007627">
    <property type="entry name" value="RNA_pol_sigma70_r2"/>
</dbReference>
<dbReference type="CDD" id="cd06171">
    <property type="entry name" value="Sigma70_r4"/>
    <property type="match status" value="1"/>
</dbReference>
<evidence type="ECO:0000256" key="4">
    <source>
        <dbReference type="ARBA" id="ARBA00023163"/>
    </source>
</evidence>
<protein>
    <submittedName>
        <fullName evidence="7">RNA polymerase sigma-70 factor</fullName>
    </submittedName>
</protein>
<keyword evidence="8" id="KW-1185">Reference proteome</keyword>
<dbReference type="eggNOG" id="COG1595">
    <property type="taxonomic scope" value="Bacteria"/>
</dbReference>
<dbReference type="KEGG" id="phl:KKY_2053"/>
<sequence length="185" mass="20294">MSDTYDFRAELLAVIPNLRAFAMSLVGAADKADDLVQETLVRAWDKRSSFTPGTNLKGWLFTILRNEFYSQMRKRKREVSDPEGAMAEKLSSHPEQVGRLDMEDFKKAVNQLPEDQREALILVGASGFSYEEAAEICDCAVGTIKSRVSRARTQLAAILKLEGDGEFGPDAVAVGVMNLTSSSAA</sequence>
<dbReference type="GO" id="GO:0006352">
    <property type="term" value="P:DNA-templated transcription initiation"/>
    <property type="evidence" value="ECO:0007669"/>
    <property type="project" value="InterPro"/>
</dbReference>
<evidence type="ECO:0000256" key="2">
    <source>
        <dbReference type="ARBA" id="ARBA00023015"/>
    </source>
</evidence>
<dbReference type="SUPFAM" id="SSF88659">
    <property type="entry name" value="Sigma3 and sigma4 domains of RNA polymerase sigma factors"/>
    <property type="match status" value="1"/>
</dbReference>
<comment type="similarity">
    <text evidence="1">Belongs to the sigma-70 factor family. ECF subfamily.</text>
</comment>
<gene>
    <name evidence="7" type="ordered locus">KKY_2053</name>
</gene>
<dbReference type="InterPro" id="IPR013324">
    <property type="entry name" value="RNA_pol_sigma_r3/r4-like"/>
</dbReference>
<dbReference type="RefSeq" id="WP_014131212.1">
    <property type="nucleotide sequence ID" value="NC_016078.1"/>
</dbReference>
<proteinExistence type="inferred from homology"/>
<feature type="domain" description="RNA polymerase sigma-70 region 2" evidence="5">
    <location>
        <begin position="16"/>
        <end position="77"/>
    </location>
</feature>
<evidence type="ECO:0000256" key="1">
    <source>
        <dbReference type="ARBA" id="ARBA00010641"/>
    </source>
</evidence>
<dbReference type="Proteomes" id="UP000008850">
    <property type="component" value="Chromosome"/>
</dbReference>
<dbReference type="PANTHER" id="PTHR43133:SF25">
    <property type="entry name" value="RNA POLYMERASE SIGMA FACTOR RFAY-RELATED"/>
    <property type="match status" value="1"/>
</dbReference>
<evidence type="ECO:0000259" key="6">
    <source>
        <dbReference type="Pfam" id="PF08281"/>
    </source>
</evidence>
<dbReference type="Pfam" id="PF04542">
    <property type="entry name" value="Sigma70_r2"/>
    <property type="match status" value="1"/>
</dbReference>
<reference evidence="7 8" key="1">
    <citation type="journal article" date="2012" name="J. Bacteriol.">
        <title>Complete genome sequence of Pelagibacterium halotolerans B2T.</title>
        <authorList>
            <person name="Huo Y.Y."/>
            <person name="Cheng H."/>
            <person name="Han X.F."/>
            <person name="Jiang X.W."/>
            <person name="Sun C."/>
            <person name="Zhang X.Q."/>
            <person name="Zhu X.F."/>
            <person name="Liu Y.F."/>
            <person name="Li P.F."/>
            <person name="Ni P.X."/>
            <person name="Wu M."/>
        </authorList>
    </citation>
    <scope>NUCLEOTIDE SEQUENCE [LARGE SCALE GENOMIC DNA]</scope>
    <source>
        <strain evidence="8">DSM 22347 / JCM 15775 / CGMCC 1.7692 / B2</strain>
    </source>
</reference>
<feature type="domain" description="RNA polymerase sigma factor 70 region 4 type 2" evidence="6">
    <location>
        <begin position="104"/>
        <end position="155"/>
    </location>
</feature>
<dbReference type="AlphaFoldDB" id="G4RG49"/>
<dbReference type="InterPro" id="IPR013325">
    <property type="entry name" value="RNA_pol_sigma_r2"/>
</dbReference>
<dbReference type="NCBIfam" id="TIGR02937">
    <property type="entry name" value="sigma70-ECF"/>
    <property type="match status" value="1"/>
</dbReference>
<dbReference type="Gene3D" id="1.10.10.10">
    <property type="entry name" value="Winged helix-like DNA-binding domain superfamily/Winged helix DNA-binding domain"/>
    <property type="match status" value="1"/>
</dbReference>
<dbReference type="PANTHER" id="PTHR43133">
    <property type="entry name" value="RNA POLYMERASE ECF-TYPE SIGMA FACTO"/>
    <property type="match status" value="1"/>
</dbReference>
<keyword evidence="2" id="KW-0805">Transcription regulation</keyword>
<accession>G4RG49</accession>
<name>G4RG49_PELHB</name>
<dbReference type="SUPFAM" id="SSF88946">
    <property type="entry name" value="Sigma2 domain of RNA polymerase sigma factors"/>
    <property type="match status" value="1"/>
</dbReference>
<dbReference type="Gene3D" id="1.10.1740.10">
    <property type="match status" value="1"/>
</dbReference>
<dbReference type="InterPro" id="IPR013249">
    <property type="entry name" value="RNA_pol_sigma70_r4_t2"/>
</dbReference>
<dbReference type="Pfam" id="PF08281">
    <property type="entry name" value="Sigma70_r4_2"/>
    <property type="match status" value="1"/>
</dbReference>